<dbReference type="InterPro" id="IPR029016">
    <property type="entry name" value="GAF-like_dom_sf"/>
</dbReference>
<dbReference type="InterPro" id="IPR000014">
    <property type="entry name" value="PAS"/>
</dbReference>
<comment type="catalytic activity">
    <reaction evidence="1">
        <text>ATP + protein L-histidine = ADP + protein N-phospho-L-histidine.</text>
        <dbReference type="EC" id="2.7.13.3"/>
    </reaction>
</comment>
<comment type="caution">
    <text evidence="11">The sequence shown here is derived from an EMBL/GenBank/DDBJ whole genome shotgun (WGS) entry which is preliminary data.</text>
</comment>
<evidence type="ECO:0000259" key="8">
    <source>
        <dbReference type="PROSITE" id="PS50109"/>
    </source>
</evidence>
<dbReference type="SMART" id="SM00388">
    <property type="entry name" value="HisKA"/>
    <property type="match status" value="1"/>
</dbReference>
<dbReference type="InterPro" id="IPR013656">
    <property type="entry name" value="PAS_4"/>
</dbReference>
<evidence type="ECO:0000259" key="9">
    <source>
        <dbReference type="PROSITE" id="PS50110"/>
    </source>
</evidence>
<evidence type="ECO:0000256" key="2">
    <source>
        <dbReference type="ARBA" id="ARBA00012438"/>
    </source>
</evidence>
<dbReference type="InterPro" id="IPR036890">
    <property type="entry name" value="HATPase_C_sf"/>
</dbReference>
<dbReference type="SUPFAM" id="SSF47384">
    <property type="entry name" value="Homodimeric domain of signal transducing histidine kinase"/>
    <property type="match status" value="1"/>
</dbReference>
<evidence type="ECO:0000256" key="1">
    <source>
        <dbReference type="ARBA" id="ARBA00000085"/>
    </source>
</evidence>
<dbReference type="SUPFAM" id="SSF52172">
    <property type="entry name" value="CheY-like"/>
    <property type="match status" value="1"/>
</dbReference>
<evidence type="ECO:0000313" key="11">
    <source>
        <dbReference type="EMBL" id="MDS0295823.1"/>
    </source>
</evidence>
<dbReference type="CDD" id="cd00082">
    <property type="entry name" value="HisKA"/>
    <property type="match status" value="1"/>
</dbReference>
<comment type="caution">
    <text evidence="7">Lacks conserved residue(s) required for the propagation of feature annotation.</text>
</comment>
<dbReference type="RefSeq" id="WP_310929790.1">
    <property type="nucleotide sequence ID" value="NZ_JAMQOQ010000005.1"/>
</dbReference>
<dbReference type="SMART" id="SM00448">
    <property type="entry name" value="REC"/>
    <property type="match status" value="1"/>
</dbReference>
<dbReference type="InterPro" id="IPR003594">
    <property type="entry name" value="HATPase_dom"/>
</dbReference>
<dbReference type="Pfam" id="PF02518">
    <property type="entry name" value="HATPase_c"/>
    <property type="match status" value="1"/>
</dbReference>
<dbReference type="PANTHER" id="PTHR43711:SF1">
    <property type="entry name" value="HISTIDINE KINASE 1"/>
    <property type="match status" value="1"/>
</dbReference>
<evidence type="ECO:0000256" key="3">
    <source>
        <dbReference type="ARBA" id="ARBA00022553"/>
    </source>
</evidence>
<dbReference type="Pfam" id="PF00512">
    <property type="entry name" value="HisKA"/>
    <property type="match status" value="1"/>
</dbReference>
<dbReference type="SUPFAM" id="SSF55874">
    <property type="entry name" value="ATPase domain of HSP90 chaperone/DNA topoisomerase II/histidine kinase"/>
    <property type="match status" value="1"/>
</dbReference>
<feature type="domain" description="PAS" evidence="10">
    <location>
        <begin position="260"/>
        <end position="304"/>
    </location>
</feature>
<organism evidence="11 12">
    <name type="scientific">Halogeometricum luteum</name>
    <dbReference type="NCBI Taxonomy" id="2950537"/>
    <lineage>
        <taxon>Archaea</taxon>
        <taxon>Methanobacteriati</taxon>
        <taxon>Methanobacteriota</taxon>
        <taxon>Stenosarchaea group</taxon>
        <taxon>Halobacteria</taxon>
        <taxon>Halobacteriales</taxon>
        <taxon>Haloferacaceae</taxon>
        <taxon>Halogeometricum</taxon>
    </lineage>
</organism>
<evidence type="ECO:0000256" key="7">
    <source>
        <dbReference type="PROSITE-ProRule" id="PRU00169"/>
    </source>
</evidence>
<dbReference type="SMART" id="SM00387">
    <property type="entry name" value="HATPase_c"/>
    <property type="match status" value="1"/>
</dbReference>
<sequence>MTRGAEAISVLCVDDDPRSGERTAASLEREDDRFSVTVAPGVDAGLDALADDEFDCVVSAHGDSGTDGLAFLEAVRRHRPSLPFVLFAADGDEELASEAVSAGVTEYVPEAGPDSDVTLAGRVRDAVDRGRADDSTAVSAAQVESILDSSPNAILVTVDGKYVFANPAAVELHGADDADDLLGRPAEKLVPPDSRATAEDDVSRIRNGEGEMTRARRTGQTLDGETLTVEVTARPITWDGKDGIVSIVRDVSEWETREDERTRYAAAFAEAMDAIVVADDDGAYVDANRSACDLFGVSRDELLGMRVEDFADEGYETDDAWSEFLSAGQDRGMFSLRRPDGERRVVEYAATRDVVPGEHLSVLRDVTDRVRLMERRRAEHDALERMYRVTADRDASFEEKVRRLLELGTEFLDVPYGFLTCIEDGTQTVVHSVGEHESLQPGESAPLSRAYCRKVVGDGGLVAVRDAEAEGWSEDPAYEAFDLGCYIGARVVADDDLYGTFCFAGTDPREEPFSDGERAIVELMARWVAYELERREHTRELRSQTDRLDEFASMVSHDLRNPLSVANGYLELAREDGDPEKFDRVESALDRMDRIVGDLLYLARENEQIRELEPVDLEEAVRRAWETIDGADGEATLAVADGLGVITADSNRLAQLLENVFRNSLDHAGPAVSVRVVPTDDGFAVEDDGPGIPPERREEVFEQGYTTHREGTGFGLAIVKQIAEGHGWTVSVTESEAGGARIEMGGVR</sequence>
<dbReference type="Proteomes" id="UP001254813">
    <property type="component" value="Unassembled WGS sequence"/>
</dbReference>
<feature type="domain" description="Response regulatory" evidence="9">
    <location>
        <begin position="9"/>
        <end position="125"/>
    </location>
</feature>
<dbReference type="InterPro" id="IPR005467">
    <property type="entry name" value="His_kinase_dom"/>
</dbReference>
<dbReference type="NCBIfam" id="TIGR00229">
    <property type="entry name" value="sensory_box"/>
    <property type="match status" value="2"/>
</dbReference>
<dbReference type="PRINTS" id="PR00344">
    <property type="entry name" value="BCTRLSENSOR"/>
</dbReference>
<dbReference type="InterPro" id="IPR001789">
    <property type="entry name" value="Sig_transdc_resp-reg_receiver"/>
</dbReference>
<dbReference type="Pfam" id="PF00989">
    <property type="entry name" value="PAS"/>
    <property type="match status" value="1"/>
</dbReference>
<dbReference type="InterPro" id="IPR035965">
    <property type="entry name" value="PAS-like_dom_sf"/>
</dbReference>
<dbReference type="PANTHER" id="PTHR43711">
    <property type="entry name" value="TWO-COMPONENT HISTIDINE KINASE"/>
    <property type="match status" value="1"/>
</dbReference>
<dbReference type="InterPro" id="IPR036097">
    <property type="entry name" value="HisK_dim/P_sf"/>
</dbReference>
<dbReference type="InterPro" id="IPR011006">
    <property type="entry name" value="CheY-like_superfamily"/>
</dbReference>
<keyword evidence="3" id="KW-0597">Phosphoprotein</keyword>
<gene>
    <name evidence="11" type="ORF">NDI79_16750</name>
</gene>
<evidence type="ECO:0000256" key="5">
    <source>
        <dbReference type="ARBA" id="ARBA00022777"/>
    </source>
</evidence>
<feature type="domain" description="Histidine kinase" evidence="8">
    <location>
        <begin position="554"/>
        <end position="744"/>
    </location>
</feature>
<dbReference type="PROSITE" id="PS50109">
    <property type="entry name" value="HIS_KIN"/>
    <property type="match status" value="1"/>
</dbReference>
<dbReference type="Pfam" id="PF00072">
    <property type="entry name" value="Response_reg"/>
    <property type="match status" value="1"/>
</dbReference>
<dbReference type="Gene3D" id="3.30.450.20">
    <property type="entry name" value="PAS domain"/>
    <property type="match status" value="2"/>
</dbReference>
<dbReference type="PROSITE" id="PS50110">
    <property type="entry name" value="RESPONSE_REGULATORY"/>
    <property type="match status" value="1"/>
</dbReference>
<name>A0ABU2G6N3_9EURY</name>
<evidence type="ECO:0000256" key="6">
    <source>
        <dbReference type="ARBA" id="ARBA00023012"/>
    </source>
</evidence>
<evidence type="ECO:0000256" key="4">
    <source>
        <dbReference type="ARBA" id="ARBA00022679"/>
    </source>
</evidence>
<dbReference type="CDD" id="cd00130">
    <property type="entry name" value="PAS"/>
    <property type="match status" value="2"/>
</dbReference>
<evidence type="ECO:0000259" key="10">
    <source>
        <dbReference type="PROSITE" id="PS50112"/>
    </source>
</evidence>
<dbReference type="EC" id="2.7.13.3" evidence="2"/>
<dbReference type="SUPFAM" id="SSF55785">
    <property type="entry name" value="PYP-like sensor domain (PAS domain)"/>
    <property type="match status" value="2"/>
</dbReference>
<dbReference type="CDD" id="cd00075">
    <property type="entry name" value="HATPase"/>
    <property type="match status" value="1"/>
</dbReference>
<dbReference type="InterPro" id="IPR050736">
    <property type="entry name" value="Sensor_HK_Regulatory"/>
</dbReference>
<dbReference type="PROSITE" id="PS50112">
    <property type="entry name" value="PAS"/>
    <property type="match status" value="1"/>
</dbReference>
<dbReference type="Gene3D" id="3.40.50.2300">
    <property type="match status" value="1"/>
</dbReference>
<dbReference type="InterPro" id="IPR003661">
    <property type="entry name" value="HisK_dim/P_dom"/>
</dbReference>
<dbReference type="Pfam" id="PF01590">
    <property type="entry name" value="GAF"/>
    <property type="match status" value="1"/>
</dbReference>
<dbReference type="SMART" id="SM00065">
    <property type="entry name" value="GAF"/>
    <property type="match status" value="1"/>
</dbReference>
<keyword evidence="5" id="KW-0418">Kinase</keyword>
<protein>
    <recommendedName>
        <fullName evidence="2">histidine kinase</fullName>
        <ecNumber evidence="2">2.7.13.3</ecNumber>
    </recommendedName>
</protein>
<proteinExistence type="predicted"/>
<dbReference type="InterPro" id="IPR013767">
    <property type="entry name" value="PAS_fold"/>
</dbReference>
<keyword evidence="4" id="KW-0808">Transferase</keyword>
<dbReference type="SUPFAM" id="SSF55781">
    <property type="entry name" value="GAF domain-like"/>
    <property type="match status" value="1"/>
</dbReference>
<keyword evidence="6" id="KW-0902">Two-component regulatory system</keyword>
<dbReference type="InterPro" id="IPR003018">
    <property type="entry name" value="GAF"/>
</dbReference>
<dbReference type="InterPro" id="IPR004358">
    <property type="entry name" value="Sig_transdc_His_kin-like_C"/>
</dbReference>
<dbReference type="Gene3D" id="1.10.287.130">
    <property type="match status" value="1"/>
</dbReference>
<accession>A0ABU2G6N3</accession>
<keyword evidence="12" id="KW-1185">Reference proteome</keyword>
<dbReference type="SMART" id="SM00091">
    <property type="entry name" value="PAS"/>
    <property type="match status" value="2"/>
</dbReference>
<evidence type="ECO:0000313" key="12">
    <source>
        <dbReference type="Proteomes" id="UP001254813"/>
    </source>
</evidence>
<dbReference type="CDD" id="cd00156">
    <property type="entry name" value="REC"/>
    <property type="match status" value="1"/>
</dbReference>
<dbReference type="EMBL" id="JAMQOQ010000005">
    <property type="protein sequence ID" value="MDS0295823.1"/>
    <property type="molecule type" value="Genomic_DNA"/>
</dbReference>
<dbReference type="Gene3D" id="3.30.450.40">
    <property type="match status" value="1"/>
</dbReference>
<dbReference type="Gene3D" id="3.30.565.10">
    <property type="entry name" value="Histidine kinase-like ATPase, C-terminal domain"/>
    <property type="match status" value="1"/>
</dbReference>
<reference evidence="11 12" key="1">
    <citation type="submission" date="2022-06" db="EMBL/GenBank/DDBJ databases">
        <title>Halogeometricum sp. a new haloarchaeum isolate from saline soil.</title>
        <authorList>
            <person name="Strakova D."/>
            <person name="Galisteo C."/>
            <person name="Sanchez-Porro C."/>
            <person name="Ventosa A."/>
        </authorList>
    </citation>
    <scope>NUCLEOTIDE SEQUENCE [LARGE SCALE GENOMIC DNA]</scope>
    <source>
        <strain evidence="12">S3BR25-2</strain>
    </source>
</reference>
<dbReference type="Pfam" id="PF08448">
    <property type="entry name" value="PAS_4"/>
    <property type="match status" value="1"/>
</dbReference>